<keyword evidence="4 8" id="KW-1003">Cell membrane</keyword>
<keyword evidence="10" id="KW-1185">Reference proteome</keyword>
<evidence type="ECO:0000313" key="11">
    <source>
        <dbReference type="RefSeq" id="XP_010260176.2"/>
    </source>
</evidence>
<evidence type="ECO:0000256" key="1">
    <source>
        <dbReference type="ARBA" id="ARBA00004651"/>
    </source>
</evidence>
<name>A0A1U8AED9_NELNU</name>
<evidence type="ECO:0000256" key="6">
    <source>
        <dbReference type="ARBA" id="ARBA00022989"/>
    </source>
</evidence>
<evidence type="ECO:0000313" key="10">
    <source>
        <dbReference type="Proteomes" id="UP000189703"/>
    </source>
</evidence>
<dbReference type="PANTHER" id="PTHR33573">
    <property type="entry name" value="CASP-LIKE PROTEIN 4A4"/>
    <property type="match status" value="1"/>
</dbReference>
<feature type="transmembrane region" description="Helical" evidence="8">
    <location>
        <begin position="6"/>
        <end position="24"/>
    </location>
</feature>
<evidence type="ECO:0000256" key="3">
    <source>
        <dbReference type="ARBA" id="ARBA00011489"/>
    </source>
</evidence>
<dbReference type="OMA" id="WMKICNR"/>
<dbReference type="InParanoid" id="A0A1U8AED9"/>
<dbReference type="FunCoup" id="A0A1U8AED9">
    <property type="interactions" value="124"/>
</dbReference>
<dbReference type="GeneID" id="104599363"/>
<comment type="subcellular location">
    <subcellularLocation>
        <location evidence="1 8">Cell membrane</location>
        <topology evidence="1 8">Multi-pass membrane protein</topology>
    </subcellularLocation>
</comment>
<keyword evidence="5 8" id="KW-0812">Transmembrane</keyword>
<feature type="domain" description="Casparian strip membrane protein" evidence="9">
    <location>
        <begin position="3"/>
        <end position="151"/>
    </location>
</feature>
<dbReference type="Proteomes" id="UP000189703">
    <property type="component" value="Unplaced"/>
</dbReference>
<protein>
    <recommendedName>
        <fullName evidence="8">CASP-like protein</fullName>
    </recommendedName>
</protein>
<dbReference type="PROSITE" id="PS51257">
    <property type="entry name" value="PROKAR_LIPOPROTEIN"/>
    <property type="match status" value="1"/>
</dbReference>
<dbReference type="Pfam" id="PF04535">
    <property type="entry name" value="CASP_dom"/>
    <property type="match status" value="1"/>
</dbReference>
<dbReference type="PANTHER" id="PTHR33573:SF30">
    <property type="entry name" value="CASP-LIKE PROTEIN 2C1-RELATED"/>
    <property type="match status" value="1"/>
</dbReference>
<comment type="subunit">
    <text evidence="3 8">Homodimer and heterodimers.</text>
</comment>
<proteinExistence type="inferred from homology"/>
<dbReference type="OrthoDB" id="1918830at2759"/>
<reference evidence="11" key="1">
    <citation type="submission" date="2025-08" db="UniProtKB">
        <authorList>
            <consortium name="RefSeq"/>
        </authorList>
    </citation>
    <scope>IDENTIFICATION</scope>
</reference>
<sequence length="177" mass="19808">MLKIEALLRLFTVGLLVLTACLVGTDKQTKTVFFSVERKATVKDLDALVILMIVETVVAFYHLLQLGKCFFFPRFKENKALPYSTQAWVFFFLDQTVTYIYFGATIAAAQASALSVTGASDFQWMKVCNIYTRFCIQIGGSLFCGLVAALLMSIVSSISAFNLFRHYSPKQFFALKG</sequence>
<evidence type="ECO:0000259" key="9">
    <source>
        <dbReference type="Pfam" id="PF04535"/>
    </source>
</evidence>
<accession>A0A1U8AED9</accession>
<dbReference type="KEGG" id="nnu:104599363"/>
<keyword evidence="7 8" id="KW-0472">Membrane</keyword>
<feature type="transmembrane region" description="Helical" evidence="8">
    <location>
        <begin position="45"/>
        <end position="64"/>
    </location>
</feature>
<dbReference type="GO" id="GO:0005886">
    <property type="term" value="C:plasma membrane"/>
    <property type="evidence" value="ECO:0007669"/>
    <property type="project" value="UniProtKB-SubCell"/>
</dbReference>
<feature type="transmembrane region" description="Helical" evidence="8">
    <location>
        <begin position="134"/>
        <end position="161"/>
    </location>
</feature>
<gene>
    <name evidence="11" type="primary">LOC104599363</name>
</gene>
<evidence type="ECO:0000256" key="4">
    <source>
        <dbReference type="ARBA" id="ARBA00022475"/>
    </source>
</evidence>
<evidence type="ECO:0000256" key="5">
    <source>
        <dbReference type="ARBA" id="ARBA00022692"/>
    </source>
</evidence>
<dbReference type="RefSeq" id="XP_010260176.2">
    <property type="nucleotide sequence ID" value="XM_010261874.2"/>
</dbReference>
<keyword evidence="6 8" id="KW-1133">Transmembrane helix</keyword>
<evidence type="ECO:0000256" key="2">
    <source>
        <dbReference type="ARBA" id="ARBA00007651"/>
    </source>
</evidence>
<feature type="transmembrane region" description="Helical" evidence="8">
    <location>
        <begin position="99"/>
        <end position="122"/>
    </location>
</feature>
<dbReference type="NCBIfam" id="TIGR01569">
    <property type="entry name" value="A_tha_TIGR01569"/>
    <property type="match status" value="1"/>
</dbReference>
<comment type="similarity">
    <text evidence="2 8">Belongs to the Casparian strip membrane proteins (CASP) family.</text>
</comment>
<evidence type="ECO:0000256" key="8">
    <source>
        <dbReference type="RuleBase" id="RU361233"/>
    </source>
</evidence>
<dbReference type="InterPro" id="IPR006702">
    <property type="entry name" value="CASP_dom"/>
</dbReference>
<evidence type="ECO:0000256" key="7">
    <source>
        <dbReference type="ARBA" id="ARBA00023136"/>
    </source>
</evidence>
<organism evidence="10 11">
    <name type="scientific">Nelumbo nucifera</name>
    <name type="common">Sacred lotus</name>
    <dbReference type="NCBI Taxonomy" id="4432"/>
    <lineage>
        <taxon>Eukaryota</taxon>
        <taxon>Viridiplantae</taxon>
        <taxon>Streptophyta</taxon>
        <taxon>Embryophyta</taxon>
        <taxon>Tracheophyta</taxon>
        <taxon>Spermatophyta</taxon>
        <taxon>Magnoliopsida</taxon>
        <taxon>Proteales</taxon>
        <taxon>Nelumbonaceae</taxon>
        <taxon>Nelumbo</taxon>
    </lineage>
</organism>
<dbReference type="AlphaFoldDB" id="A0A1U8AED9"/>
<dbReference type="eggNOG" id="ENOG502S20T">
    <property type="taxonomic scope" value="Eukaryota"/>
</dbReference>
<dbReference type="InterPro" id="IPR006459">
    <property type="entry name" value="CASP/CASPL"/>
</dbReference>